<keyword evidence="1" id="KW-0378">Hydrolase</keyword>
<dbReference type="RefSeq" id="WP_344924967.1">
    <property type="nucleotide sequence ID" value="NZ_BAAAYK010000038.1"/>
</dbReference>
<accession>A0ABP6RJC7</accession>
<dbReference type="InterPro" id="IPR050287">
    <property type="entry name" value="MTA/SAH_deaminase"/>
</dbReference>
<dbReference type="InterPro" id="IPR011059">
    <property type="entry name" value="Metal-dep_hydrolase_composite"/>
</dbReference>
<comment type="caution">
    <text evidence="4">The sequence shown here is derived from an EMBL/GenBank/DDBJ whole genome shotgun (WGS) entry which is preliminary data.</text>
</comment>
<dbReference type="Gene3D" id="2.30.40.10">
    <property type="entry name" value="Urease, subunit C, domain 1"/>
    <property type="match status" value="2"/>
</dbReference>
<feature type="region of interest" description="Disordered" evidence="2">
    <location>
        <begin position="340"/>
        <end position="386"/>
    </location>
</feature>
<evidence type="ECO:0000313" key="5">
    <source>
        <dbReference type="Proteomes" id="UP001500483"/>
    </source>
</evidence>
<dbReference type="InterPro" id="IPR032466">
    <property type="entry name" value="Metal_Hydrolase"/>
</dbReference>
<dbReference type="PANTHER" id="PTHR43794:SF11">
    <property type="entry name" value="AMIDOHYDROLASE-RELATED DOMAIN-CONTAINING PROTEIN"/>
    <property type="match status" value="1"/>
</dbReference>
<reference evidence="5" key="1">
    <citation type="journal article" date="2019" name="Int. J. Syst. Evol. Microbiol.">
        <title>The Global Catalogue of Microorganisms (GCM) 10K type strain sequencing project: providing services to taxonomists for standard genome sequencing and annotation.</title>
        <authorList>
            <consortium name="The Broad Institute Genomics Platform"/>
            <consortium name="The Broad Institute Genome Sequencing Center for Infectious Disease"/>
            <person name="Wu L."/>
            <person name="Ma J."/>
        </authorList>
    </citation>
    <scope>NUCLEOTIDE SEQUENCE [LARGE SCALE GENOMIC DNA]</scope>
    <source>
        <strain evidence="5">JCM 9687</strain>
    </source>
</reference>
<dbReference type="Gene3D" id="3.20.20.140">
    <property type="entry name" value="Metal-dependent hydrolases"/>
    <property type="match status" value="1"/>
</dbReference>
<keyword evidence="5" id="KW-1185">Reference proteome</keyword>
<feature type="compositionally biased region" description="Basic and acidic residues" evidence="2">
    <location>
        <begin position="350"/>
        <end position="371"/>
    </location>
</feature>
<evidence type="ECO:0000256" key="2">
    <source>
        <dbReference type="SAM" id="MobiDB-lite"/>
    </source>
</evidence>
<feature type="domain" description="Amidohydrolase-related" evidence="3">
    <location>
        <begin position="55"/>
        <end position="339"/>
    </location>
</feature>
<proteinExistence type="predicted"/>
<organism evidence="4 5">
    <name type="scientific">Saccharopolyspora gregorii</name>
    <dbReference type="NCBI Taxonomy" id="33914"/>
    <lineage>
        <taxon>Bacteria</taxon>
        <taxon>Bacillati</taxon>
        <taxon>Actinomycetota</taxon>
        <taxon>Actinomycetes</taxon>
        <taxon>Pseudonocardiales</taxon>
        <taxon>Pseudonocardiaceae</taxon>
        <taxon>Saccharopolyspora</taxon>
    </lineage>
</organism>
<dbReference type="InterPro" id="IPR006680">
    <property type="entry name" value="Amidohydro-rel"/>
</dbReference>
<dbReference type="Pfam" id="PF01979">
    <property type="entry name" value="Amidohydro_1"/>
    <property type="match status" value="2"/>
</dbReference>
<dbReference type="PANTHER" id="PTHR43794">
    <property type="entry name" value="AMINOHYDROLASE SSNA-RELATED"/>
    <property type="match status" value="1"/>
</dbReference>
<feature type="domain" description="Amidohydrolase-related" evidence="3">
    <location>
        <begin position="388"/>
        <end position="429"/>
    </location>
</feature>
<gene>
    <name evidence="4" type="ORF">GCM10020366_13280</name>
</gene>
<dbReference type="Proteomes" id="UP001500483">
    <property type="component" value="Unassembled WGS sequence"/>
</dbReference>
<evidence type="ECO:0000259" key="3">
    <source>
        <dbReference type="Pfam" id="PF01979"/>
    </source>
</evidence>
<evidence type="ECO:0000256" key="1">
    <source>
        <dbReference type="ARBA" id="ARBA00022801"/>
    </source>
</evidence>
<sequence>MPERFVLDGAAVVTVDGAEHAEGHVVVDGDRIAAVGAGRADTGLGERIDVRGCLITPGLVDAHQHLYQWVTRGFAPDAPLFDWLTSLYPVWAGLDEDCAHAAAAAGAARLALSGATTIADHHYVFPRDGGDVFGAVIAAAGSIGVRLHAVRGCMDRGRSRGGLPPDSLVEDADVALAGTDAAIGRFHDPSPGSVVRIAVGPCSPFSVGERLLRDAAELARARGVRLHTHLAETAEEERRCRAEFGRTPVEHADALGWLGPDVWLAHTAHLSAAEVSRLAVTGTGTAHCPSSNGRLGAGTAPLRELLDAGVRVGLGADGAASNEAGGIGEEMRQALLTARARRGGAPPAAPDRRGAALPAERHRPGTARPEDADLPGAATSADRSRGPAALSVREALFAATLGGARCLGRQDELGSLRPGKLADLAVWRLDGLGHAGIEDPVAALVLGPLPPLRLLLRGGRRVVEDGALTAVSEVDLARDLRAASARIRARSGARHGEVAR</sequence>
<dbReference type="CDD" id="cd01298">
    <property type="entry name" value="ATZ_TRZ_like"/>
    <property type="match status" value="1"/>
</dbReference>
<dbReference type="SUPFAM" id="SSF51338">
    <property type="entry name" value="Composite domain of metallo-dependent hydrolases"/>
    <property type="match status" value="2"/>
</dbReference>
<protein>
    <submittedName>
        <fullName evidence="4">8-oxoguanine deaminase</fullName>
    </submittedName>
</protein>
<dbReference type="SUPFAM" id="SSF51556">
    <property type="entry name" value="Metallo-dependent hydrolases"/>
    <property type="match status" value="1"/>
</dbReference>
<name>A0ABP6RJC7_9PSEU</name>
<evidence type="ECO:0000313" key="4">
    <source>
        <dbReference type="EMBL" id="GAA3354991.1"/>
    </source>
</evidence>
<dbReference type="EMBL" id="BAAAYK010000038">
    <property type="protein sequence ID" value="GAA3354991.1"/>
    <property type="molecule type" value="Genomic_DNA"/>
</dbReference>